<name>A0ABQ9GME4_9NEOP</name>
<evidence type="ECO:0000313" key="1">
    <source>
        <dbReference type="EMBL" id="KAJ8873174.1"/>
    </source>
</evidence>
<proteinExistence type="predicted"/>
<organism evidence="1 2">
    <name type="scientific">Dryococelus australis</name>
    <dbReference type="NCBI Taxonomy" id="614101"/>
    <lineage>
        <taxon>Eukaryota</taxon>
        <taxon>Metazoa</taxon>
        <taxon>Ecdysozoa</taxon>
        <taxon>Arthropoda</taxon>
        <taxon>Hexapoda</taxon>
        <taxon>Insecta</taxon>
        <taxon>Pterygota</taxon>
        <taxon>Neoptera</taxon>
        <taxon>Polyneoptera</taxon>
        <taxon>Phasmatodea</taxon>
        <taxon>Verophasmatodea</taxon>
        <taxon>Anareolatae</taxon>
        <taxon>Phasmatidae</taxon>
        <taxon>Eurycanthinae</taxon>
        <taxon>Dryococelus</taxon>
    </lineage>
</organism>
<comment type="caution">
    <text evidence="1">The sequence shown here is derived from an EMBL/GenBank/DDBJ whole genome shotgun (WGS) entry which is preliminary data.</text>
</comment>
<gene>
    <name evidence="1" type="ORF">PR048_026791</name>
</gene>
<keyword evidence="2" id="KW-1185">Reference proteome</keyword>
<accession>A0ABQ9GME4</accession>
<protein>
    <recommendedName>
        <fullName evidence="3">DUF5641 domain-containing protein</fullName>
    </recommendedName>
</protein>
<sequence>MVKRLQLERTRNPVHIKGICTGLLAVTTTTHCINKEFISMYTCYKGKLIRFVPPQGKSQMLDVRNDICMWQLPADMKLANYQFHSPCDIDLLIGAEEFFEHLEIGKYQHGLPRLQNIKLGYILSGIIHSYIKSHEYDFGHMAHVEDKNETVTNPNPYYTQHHGVVWECISTIKFRVVFNASEKTTNGISLKDLLMQLIRHEAHNYPAESEITARDFHVDDLISGTETVEQALEIQQEFIELMMGSFQLCKWSSNLWVHWLRCHESKWPTASEEVMSEECSKEQRGQQISKVLILLCHSIKDLLTKFSSWSRFQGVTAYCENNDNKHHGNLKVSELSEAVILRIKQVQAEVFMRKIHDLLSNHTMSNKSSLKSLSPFLDGRNFPKLVIGCVVLIKDDNLPPLVWKKGIATEVVAIKTVTGDLKIPVDKLCRIPMID</sequence>
<dbReference type="EMBL" id="JARBHB010000011">
    <property type="protein sequence ID" value="KAJ8873174.1"/>
    <property type="molecule type" value="Genomic_DNA"/>
</dbReference>
<dbReference type="Proteomes" id="UP001159363">
    <property type="component" value="Chromosome 10"/>
</dbReference>
<evidence type="ECO:0000313" key="2">
    <source>
        <dbReference type="Proteomes" id="UP001159363"/>
    </source>
</evidence>
<reference evidence="1 2" key="1">
    <citation type="submission" date="2023-02" db="EMBL/GenBank/DDBJ databases">
        <title>LHISI_Scaffold_Assembly.</title>
        <authorList>
            <person name="Stuart O.P."/>
            <person name="Cleave R."/>
            <person name="Magrath M.J.L."/>
            <person name="Mikheyev A.S."/>
        </authorList>
    </citation>
    <scope>NUCLEOTIDE SEQUENCE [LARGE SCALE GENOMIC DNA]</scope>
    <source>
        <strain evidence="1">Daus_M_001</strain>
        <tissue evidence="1">Leg muscle</tissue>
    </source>
</reference>
<evidence type="ECO:0008006" key="3">
    <source>
        <dbReference type="Google" id="ProtNLM"/>
    </source>
</evidence>